<dbReference type="InterPro" id="IPR041413">
    <property type="entry name" value="MLTR_LBD"/>
</dbReference>
<dbReference type="InterPro" id="IPR001387">
    <property type="entry name" value="Cro/C1-type_HTH"/>
</dbReference>
<evidence type="ECO:0000259" key="1">
    <source>
        <dbReference type="PROSITE" id="PS50943"/>
    </source>
</evidence>
<dbReference type="RefSeq" id="WP_390232078.1">
    <property type="nucleotide sequence ID" value="NZ_JBHSCN010000022.1"/>
</dbReference>
<dbReference type="Pfam" id="PF13560">
    <property type="entry name" value="HTH_31"/>
    <property type="match status" value="1"/>
</dbReference>
<reference evidence="3" key="1">
    <citation type="journal article" date="2019" name="Int. J. Syst. Evol. Microbiol.">
        <title>The Global Catalogue of Microorganisms (GCM) 10K type strain sequencing project: providing services to taxonomists for standard genome sequencing and annotation.</title>
        <authorList>
            <consortium name="The Broad Institute Genomics Platform"/>
            <consortium name="The Broad Institute Genome Sequencing Center for Infectious Disease"/>
            <person name="Wu L."/>
            <person name="Ma J."/>
        </authorList>
    </citation>
    <scope>NUCLEOTIDE SEQUENCE [LARGE SCALE GENOMIC DNA]</scope>
    <source>
        <strain evidence="3">CGMCC 1.10363</strain>
    </source>
</reference>
<dbReference type="SUPFAM" id="SSF47413">
    <property type="entry name" value="lambda repressor-like DNA-binding domains"/>
    <property type="match status" value="1"/>
</dbReference>
<dbReference type="CDD" id="cd00093">
    <property type="entry name" value="HTH_XRE"/>
    <property type="match status" value="1"/>
</dbReference>
<dbReference type="Proteomes" id="UP001595900">
    <property type="component" value="Unassembled WGS sequence"/>
</dbReference>
<comment type="caution">
    <text evidence="2">The sequence shown here is derived from an EMBL/GenBank/DDBJ whole genome shotgun (WGS) entry which is preliminary data.</text>
</comment>
<dbReference type="PANTHER" id="PTHR35010:SF2">
    <property type="entry name" value="BLL4672 PROTEIN"/>
    <property type="match status" value="1"/>
</dbReference>
<accession>A0ABV8QDW2</accession>
<dbReference type="Gene3D" id="1.10.260.40">
    <property type="entry name" value="lambda repressor-like DNA-binding domains"/>
    <property type="match status" value="1"/>
</dbReference>
<organism evidence="2 3">
    <name type="scientific">Gryllotalpicola reticulitermitis</name>
    <dbReference type="NCBI Taxonomy" id="1184153"/>
    <lineage>
        <taxon>Bacteria</taxon>
        <taxon>Bacillati</taxon>
        <taxon>Actinomycetota</taxon>
        <taxon>Actinomycetes</taxon>
        <taxon>Micrococcales</taxon>
        <taxon>Microbacteriaceae</taxon>
        <taxon>Gryllotalpicola</taxon>
    </lineage>
</organism>
<sequence length="298" mass="32859">MDARAEVRDFLVSRRAKITPGEVGLTSYGIRRVPGLRREEVATLAGVSVDYYNRMERGDLTGVSDGVLDAIAGALRLDEAERMHLADLARASRAPHARGRRTPTRSTVRPSAEWIIEAMTGAAAFIVNNRQDILAANHLGRALFAPMFESGAPANMARFTYLDPRAREFFADWDRTAKECVAGLRAQAGHDPFDRDLSDLVGELSTRSPEFAALWASHNVRLHRKMEKRFNHPIVGELALRYERLEIAGDAGIEIFAYVAEPGSVSAETFPLLGNWTMDAPPDTSRAHRSAADHLGNP</sequence>
<dbReference type="Gene3D" id="3.30.450.180">
    <property type="match status" value="1"/>
</dbReference>
<dbReference type="Pfam" id="PF17765">
    <property type="entry name" value="MLTR_LBD"/>
    <property type="match status" value="1"/>
</dbReference>
<dbReference type="InterPro" id="IPR010982">
    <property type="entry name" value="Lambda_DNA-bd_dom_sf"/>
</dbReference>
<dbReference type="EMBL" id="JBHSCN010000022">
    <property type="protein sequence ID" value="MFC4245184.1"/>
    <property type="molecule type" value="Genomic_DNA"/>
</dbReference>
<gene>
    <name evidence="2" type="ORF">ACFOYW_17585</name>
</gene>
<name>A0ABV8QDW2_9MICO</name>
<dbReference type="PROSITE" id="PS50943">
    <property type="entry name" value="HTH_CROC1"/>
    <property type="match status" value="1"/>
</dbReference>
<keyword evidence="3" id="KW-1185">Reference proteome</keyword>
<feature type="domain" description="HTH cro/C1-type" evidence="1">
    <location>
        <begin position="35"/>
        <end position="82"/>
    </location>
</feature>
<proteinExistence type="predicted"/>
<dbReference type="SMART" id="SM00530">
    <property type="entry name" value="HTH_XRE"/>
    <property type="match status" value="1"/>
</dbReference>
<dbReference type="PANTHER" id="PTHR35010">
    <property type="entry name" value="BLL4672 PROTEIN-RELATED"/>
    <property type="match status" value="1"/>
</dbReference>
<evidence type="ECO:0000313" key="2">
    <source>
        <dbReference type="EMBL" id="MFC4245184.1"/>
    </source>
</evidence>
<evidence type="ECO:0000313" key="3">
    <source>
        <dbReference type="Proteomes" id="UP001595900"/>
    </source>
</evidence>
<protein>
    <submittedName>
        <fullName evidence="2">Helix-turn-helix domain-containing protein</fullName>
    </submittedName>
</protein>